<evidence type="ECO:0000313" key="2">
    <source>
        <dbReference type="EMBL" id="CAB5060975.1"/>
    </source>
</evidence>
<sequence length="137" mass="15366">MGEGLGTVVPDDVAMTKGLLSDAEFGLWRAMSSADQVHSLQVLHIFEQLVPDATRDEKSAALLHDVAKAISPMSRMARSVATIGSFRRERWRWYRQHEVMAVEVLQRVGSSQRTIELVRRSAQDVVALRLYEADDSV</sequence>
<reference evidence="2" key="1">
    <citation type="submission" date="2020-05" db="EMBL/GenBank/DDBJ databases">
        <authorList>
            <person name="Chiriac C."/>
            <person name="Salcher M."/>
            <person name="Ghai R."/>
            <person name="Kavagutti S V."/>
        </authorList>
    </citation>
    <scope>NUCLEOTIDE SEQUENCE</scope>
</reference>
<dbReference type="Gene3D" id="1.10.3210.10">
    <property type="entry name" value="Hypothetical protein af1432"/>
    <property type="match status" value="1"/>
</dbReference>
<evidence type="ECO:0000259" key="1">
    <source>
        <dbReference type="Pfam" id="PF01966"/>
    </source>
</evidence>
<proteinExistence type="predicted"/>
<dbReference type="InterPro" id="IPR003607">
    <property type="entry name" value="HD/PDEase_dom"/>
</dbReference>
<name>A0A6J7U5B7_9ZZZZ</name>
<dbReference type="Pfam" id="PF01966">
    <property type="entry name" value="HD"/>
    <property type="match status" value="1"/>
</dbReference>
<dbReference type="AlphaFoldDB" id="A0A6J7U5B7"/>
<dbReference type="InterPro" id="IPR006674">
    <property type="entry name" value="HD_domain"/>
</dbReference>
<dbReference type="EMBL" id="CAFBQU010000005">
    <property type="protein sequence ID" value="CAB5060975.1"/>
    <property type="molecule type" value="Genomic_DNA"/>
</dbReference>
<dbReference type="CDD" id="cd00077">
    <property type="entry name" value="HDc"/>
    <property type="match status" value="1"/>
</dbReference>
<gene>
    <name evidence="2" type="ORF">UFOPK4347_00333</name>
</gene>
<accession>A0A6J7U5B7</accession>
<protein>
    <submittedName>
        <fullName evidence="2">Unannotated protein</fullName>
    </submittedName>
</protein>
<organism evidence="2">
    <name type="scientific">freshwater metagenome</name>
    <dbReference type="NCBI Taxonomy" id="449393"/>
    <lineage>
        <taxon>unclassified sequences</taxon>
        <taxon>metagenomes</taxon>
        <taxon>ecological metagenomes</taxon>
    </lineage>
</organism>
<dbReference type="SUPFAM" id="SSF109604">
    <property type="entry name" value="HD-domain/PDEase-like"/>
    <property type="match status" value="1"/>
</dbReference>
<feature type="domain" description="HD" evidence="1">
    <location>
        <begin position="38"/>
        <end position="120"/>
    </location>
</feature>